<protein>
    <recommendedName>
        <fullName evidence="9">K(+)-insensitive pyrophosphate-energized proton pump</fullName>
        <ecNumber evidence="9">7.1.3.1</ecNumber>
    </recommendedName>
    <alternativeName>
        <fullName evidence="9">Membrane-bound proton-translocating pyrophosphatase</fullName>
    </alternativeName>
    <alternativeName>
        <fullName evidence="9">Pyrophosphate-energized inorganic pyrophosphatase</fullName>
        <shortName evidence="9">H(+)-PPase</shortName>
    </alternativeName>
</protein>
<dbReference type="NCBIfam" id="TIGR01104">
    <property type="entry name" value="V_PPase"/>
    <property type="match status" value="1"/>
</dbReference>
<dbReference type="eggNOG" id="COG3808">
    <property type="taxonomic scope" value="Bacteria"/>
</dbReference>
<keyword evidence="6 9" id="KW-1133">Transmembrane helix</keyword>
<evidence type="ECO:0000256" key="1">
    <source>
        <dbReference type="ARBA" id="ARBA00004127"/>
    </source>
</evidence>
<feature type="transmembrane region" description="Helical" evidence="9">
    <location>
        <begin position="65"/>
        <end position="84"/>
    </location>
</feature>
<feature type="transmembrane region" description="Helical" evidence="9">
    <location>
        <begin position="259"/>
        <end position="280"/>
    </location>
</feature>
<feature type="transmembrane region" description="Helical" evidence="9">
    <location>
        <begin position="104"/>
        <end position="130"/>
    </location>
</feature>
<evidence type="ECO:0000256" key="6">
    <source>
        <dbReference type="ARBA" id="ARBA00022989"/>
    </source>
</evidence>
<dbReference type="GO" id="GO:0005886">
    <property type="term" value="C:plasma membrane"/>
    <property type="evidence" value="ECO:0007669"/>
    <property type="project" value="UniProtKB-SubCell"/>
</dbReference>
<dbReference type="GO" id="GO:0004427">
    <property type="term" value="F:inorganic diphosphate phosphatase activity"/>
    <property type="evidence" value="ECO:0007669"/>
    <property type="project" value="UniProtKB-UniRule"/>
</dbReference>
<dbReference type="GO" id="GO:0012505">
    <property type="term" value="C:endomembrane system"/>
    <property type="evidence" value="ECO:0007669"/>
    <property type="project" value="UniProtKB-SubCell"/>
</dbReference>
<comment type="catalytic activity">
    <reaction evidence="9">
        <text>diphosphate + H2O + H(+)(in) = 2 phosphate + 2 H(+)(out)</text>
        <dbReference type="Rhea" id="RHEA:13973"/>
        <dbReference type="ChEBI" id="CHEBI:15377"/>
        <dbReference type="ChEBI" id="CHEBI:15378"/>
        <dbReference type="ChEBI" id="CHEBI:33019"/>
        <dbReference type="ChEBI" id="CHEBI:43474"/>
        <dbReference type="EC" id="7.1.3.1"/>
    </reaction>
</comment>
<keyword evidence="11" id="KW-1185">Reference proteome</keyword>
<feature type="site" description="Determinant of potassium independence" evidence="9">
    <location>
        <position position="504"/>
    </location>
</feature>
<evidence type="ECO:0000256" key="7">
    <source>
        <dbReference type="ARBA" id="ARBA00023065"/>
    </source>
</evidence>
<comment type="cofactor">
    <cofactor evidence="9">
        <name>Mg(2+)</name>
        <dbReference type="ChEBI" id="CHEBI:18420"/>
    </cofactor>
</comment>
<feature type="transmembrane region" description="Helical" evidence="9">
    <location>
        <begin position="12"/>
        <end position="33"/>
    </location>
</feature>
<dbReference type="RefSeq" id="WP_012122031.1">
    <property type="nucleotide sequence ID" value="NC_009767.1"/>
</dbReference>
<dbReference type="NCBIfam" id="NF001952">
    <property type="entry name" value="PRK00733.1-4"/>
    <property type="match status" value="1"/>
</dbReference>
<keyword evidence="3 9" id="KW-0812">Transmembrane</keyword>
<feature type="transmembrane region" description="Helical" evidence="9">
    <location>
        <begin position="174"/>
        <end position="198"/>
    </location>
</feature>
<comment type="caution">
    <text evidence="9">Lacks conserved residue(s) required for the propagation of feature annotation.</text>
</comment>
<feature type="transmembrane region" description="Helical" evidence="9">
    <location>
        <begin position="414"/>
        <end position="434"/>
    </location>
</feature>
<keyword evidence="4 9" id="KW-0460">Magnesium</keyword>
<dbReference type="PIRSF" id="PIRSF001265">
    <property type="entry name" value="H+-PPase"/>
    <property type="match status" value="1"/>
</dbReference>
<dbReference type="Pfam" id="PF03030">
    <property type="entry name" value="H_PPase"/>
    <property type="match status" value="1"/>
</dbReference>
<feature type="transmembrane region" description="Helical" evidence="9">
    <location>
        <begin position="548"/>
        <end position="571"/>
    </location>
</feature>
<feature type="transmembrane region" description="Helical" evidence="9">
    <location>
        <begin position="510"/>
        <end position="528"/>
    </location>
</feature>
<proteinExistence type="inferred from homology"/>
<keyword evidence="9" id="KW-1003">Cell membrane</keyword>
<comment type="subunit">
    <text evidence="9">Homodimer.</text>
</comment>
<dbReference type="PANTHER" id="PTHR31998">
    <property type="entry name" value="K(+)-INSENSITIVE PYROPHOSPHATE-ENERGIZED PROTON PUMP"/>
    <property type="match status" value="1"/>
</dbReference>
<organism evidence="10 11">
    <name type="scientific">Roseiflexus castenholzii (strain DSM 13941 / HLO8)</name>
    <dbReference type="NCBI Taxonomy" id="383372"/>
    <lineage>
        <taxon>Bacteria</taxon>
        <taxon>Bacillati</taxon>
        <taxon>Chloroflexota</taxon>
        <taxon>Chloroflexia</taxon>
        <taxon>Chloroflexales</taxon>
        <taxon>Roseiflexineae</taxon>
        <taxon>Roseiflexaceae</taxon>
        <taxon>Roseiflexus</taxon>
    </lineage>
</organism>
<gene>
    <name evidence="9" type="primary">hppA</name>
    <name evidence="10" type="ordered locus">Rcas_3559</name>
</gene>
<evidence type="ECO:0000256" key="4">
    <source>
        <dbReference type="ARBA" id="ARBA00022842"/>
    </source>
</evidence>
<evidence type="ECO:0000256" key="8">
    <source>
        <dbReference type="ARBA" id="ARBA00023136"/>
    </source>
</evidence>
<dbReference type="AlphaFoldDB" id="A7NPW2"/>
<evidence type="ECO:0000256" key="2">
    <source>
        <dbReference type="ARBA" id="ARBA00022448"/>
    </source>
</evidence>
<feature type="transmembrane region" description="Helical" evidence="9">
    <location>
        <begin position="150"/>
        <end position="168"/>
    </location>
</feature>
<dbReference type="STRING" id="383372.Rcas_3559"/>
<dbReference type="NCBIfam" id="NF001960">
    <property type="entry name" value="PRK00733.3-5"/>
    <property type="match status" value="1"/>
</dbReference>
<dbReference type="KEGG" id="rca:Rcas_3559"/>
<comment type="similarity">
    <text evidence="9">Belongs to the H(+)-translocating pyrophosphatase (TC 3.A.10) family. K(+)-insensitive subfamily.</text>
</comment>
<dbReference type="HOGENOM" id="CLU_008743_3_1_0"/>
<keyword evidence="2 9" id="KW-0813">Transport</keyword>
<comment type="subcellular location">
    <subcellularLocation>
        <location evidence="9">Cell membrane</location>
        <topology evidence="9">Multi-pass membrane protein</topology>
    </subcellularLocation>
    <subcellularLocation>
        <location evidence="1">Endomembrane system</location>
        <topology evidence="1">Multi-pass membrane protein</topology>
    </subcellularLocation>
</comment>
<feature type="transmembrane region" description="Helical" evidence="9">
    <location>
        <begin position="715"/>
        <end position="733"/>
    </location>
</feature>
<keyword evidence="10" id="KW-0378">Hydrolase</keyword>
<comment type="function">
    <text evidence="9">Proton pump that utilizes the energy of pyrophosphate hydrolysis as the driving force for proton movement across the membrane. Generates a proton motive force.</text>
</comment>
<keyword evidence="7 9" id="KW-0406">Ion transport</keyword>
<feature type="transmembrane region" description="Helical" evidence="9">
    <location>
        <begin position="327"/>
        <end position="347"/>
    </location>
</feature>
<accession>A7NPW2</accession>
<reference evidence="10 11" key="1">
    <citation type="submission" date="2007-08" db="EMBL/GenBank/DDBJ databases">
        <title>Complete sequence of Roseiflexus castenholzii DSM 13941.</title>
        <authorList>
            <consortium name="US DOE Joint Genome Institute"/>
            <person name="Copeland A."/>
            <person name="Lucas S."/>
            <person name="Lapidus A."/>
            <person name="Barry K."/>
            <person name="Glavina del Rio T."/>
            <person name="Dalin E."/>
            <person name="Tice H."/>
            <person name="Pitluck S."/>
            <person name="Thompson L.S."/>
            <person name="Brettin T."/>
            <person name="Bruce D."/>
            <person name="Detter J.C."/>
            <person name="Han C."/>
            <person name="Tapia R."/>
            <person name="Schmutz J."/>
            <person name="Larimer F."/>
            <person name="Land M."/>
            <person name="Hauser L."/>
            <person name="Kyrpides N."/>
            <person name="Mikhailova N."/>
            <person name="Bryant D.A."/>
            <person name="Hanada S."/>
            <person name="Tsukatani Y."/>
            <person name="Richardson P."/>
        </authorList>
    </citation>
    <scope>NUCLEOTIDE SEQUENCE [LARGE SCALE GENOMIC DNA]</scope>
    <source>
        <strain evidence="11">DSM 13941 / HLO8</strain>
    </source>
</reference>
<dbReference type="OrthoDB" id="9808652at2"/>
<keyword evidence="5 9" id="KW-1278">Translocase</keyword>
<sequence length="779" mass="80746">MQELSAFEQAAVWAVLGVAIFGIAYAFVLRAQILAQDKGTARMQEVWGFIKDGANAYLSRQFRTIAILIVVLTFLLAASVFIIPPTREAVEHFGSEEAATLWVALGRAVAFLMGSLFSYAVGFVGMNVAVEGNVRVAAASRKGYNPALQVAYKSGSVTGMLTVGLGLLGGTLIFMVFGIAAPDALLGFGFGGSLIALFMRVGGGIYTKAADVGADLVGKVEAGIPEDDPRNAAVIADLVGDNVGDCAGMAADVFESFEVTLVSALILGLVLGDAVVGTLGDGQYDLRFIVFPLVLRAIGVIASVIGNSIVSTDEKRRNAMAAMNRGFYVAALVCFIGFAGFTAVYMVDPTTGAIDWRPFLATIAGLVLAVALDKLTEYFTSTHFNPVKETSKASKTGAATNILSGLALGMESSVWAILVICASILTSIAIYSGYSTDPTVTLTAVLYGVSLTGIGMLTLTGNTISMDSFGPISDNANGIGEMAGLDKNARNVMDDLDAVGNTTKAVTKGIAIGSAVIAAVALYGSYLADVSKVQEQIGVPLAEQLRTIGINVAMPTVFIGLLIGGAVPFLFSSLTIRAVQRAASQIVNEVRRQFKIPGVMEGTVTPDYAQAVSISTVAAQKELISLGLIAVMVPILVGFLLGVEALGGFLAGIILSGQLMAVFQANAGGAWDNAKKYIEEGNFGGKHSEPHKAAVVGDTVGDPLKDTAGPALNPMIKVINLVALIIAPIVVTIPSGSPGVIFAMVLCAAALVWAIWQSKREAPSMTTETPAPATTAKGV</sequence>
<dbReference type="GO" id="GO:0009678">
    <property type="term" value="F:diphosphate hydrolysis-driven proton transmembrane transporter activity"/>
    <property type="evidence" value="ECO:0007669"/>
    <property type="project" value="UniProtKB-UniRule"/>
</dbReference>
<dbReference type="Proteomes" id="UP000000263">
    <property type="component" value="Chromosome"/>
</dbReference>
<evidence type="ECO:0000256" key="3">
    <source>
        <dbReference type="ARBA" id="ARBA00022692"/>
    </source>
</evidence>
<dbReference type="EC" id="7.1.3.1" evidence="9"/>
<keyword evidence="8 9" id="KW-0472">Membrane</keyword>
<feature type="transmembrane region" description="Helical" evidence="9">
    <location>
        <begin position="286"/>
        <end position="306"/>
    </location>
</feature>
<evidence type="ECO:0000256" key="5">
    <source>
        <dbReference type="ARBA" id="ARBA00022967"/>
    </source>
</evidence>
<evidence type="ECO:0000313" key="10">
    <source>
        <dbReference type="EMBL" id="ABU59608.1"/>
    </source>
</evidence>
<evidence type="ECO:0000256" key="9">
    <source>
        <dbReference type="HAMAP-Rule" id="MF_01129"/>
    </source>
</evidence>
<dbReference type="HAMAP" id="MF_01129">
    <property type="entry name" value="PPase_energized_pump"/>
    <property type="match status" value="1"/>
</dbReference>
<dbReference type="EMBL" id="CP000804">
    <property type="protein sequence ID" value="ABU59608.1"/>
    <property type="molecule type" value="Genomic_DNA"/>
</dbReference>
<feature type="transmembrane region" description="Helical" evidence="9">
    <location>
        <begin position="440"/>
        <end position="459"/>
    </location>
</feature>
<dbReference type="GO" id="GO:0000287">
    <property type="term" value="F:magnesium ion binding"/>
    <property type="evidence" value="ECO:0007669"/>
    <property type="project" value="UniProtKB-UniRule"/>
</dbReference>
<keyword evidence="9" id="KW-0375">Hydrogen ion transport</keyword>
<name>A7NPW2_ROSCS</name>
<dbReference type="InterPro" id="IPR004131">
    <property type="entry name" value="PPase-energised_H-pump"/>
</dbReference>
<evidence type="ECO:0000313" key="11">
    <source>
        <dbReference type="Proteomes" id="UP000000263"/>
    </source>
</evidence>
<feature type="transmembrane region" description="Helical" evidence="9">
    <location>
        <begin position="739"/>
        <end position="756"/>
    </location>
</feature>